<dbReference type="PROSITE" id="PS00094">
    <property type="entry name" value="C5_MTASE_1"/>
    <property type="match status" value="1"/>
</dbReference>
<dbReference type="InterPro" id="IPR029063">
    <property type="entry name" value="SAM-dependent_MTases_sf"/>
</dbReference>
<protein>
    <recommendedName>
        <fullName evidence="7">Cytosine-specific methyltransferase</fullName>
        <ecNumber evidence="7">2.1.1.37</ecNumber>
    </recommendedName>
</protein>
<feature type="active site" evidence="5">
    <location>
        <position position="88"/>
    </location>
</feature>
<dbReference type="InterPro" id="IPR018117">
    <property type="entry name" value="C5_DNA_meth_AS"/>
</dbReference>
<dbReference type="Gene3D" id="3.40.50.150">
    <property type="entry name" value="Vaccinia Virus protein VP39"/>
    <property type="match status" value="1"/>
</dbReference>
<dbReference type="GO" id="GO:0003886">
    <property type="term" value="F:DNA (cytosine-5-)-methyltransferase activity"/>
    <property type="evidence" value="ECO:0007669"/>
    <property type="project" value="UniProtKB-EC"/>
</dbReference>
<comment type="caution">
    <text evidence="8">The sequence shown here is derived from an EMBL/GenBank/DDBJ whole genome shotgun (WGS) entry which is preliminary data.</text>
</comment>
<dbReference type="InterPro" id="IPR050390">
    <property type="entry name" value="C5-Methyltransferase"/>
</dbReference>
<sequence length="372" mass="41719">MHHTFRMGEFFSGPGGMALGAWQAAQDVSRETGEQISLIHQWANDFHPDTEKTYRANIRPTEFISGDVREIDPKSLVRVDGFAFGFPCNDFSQIGEHRGLDGEFGPLYEQGVEVLKTHQPKWFVAENVTGLISSNDGRALEKILEAMASAGDHGYHLVPHIYRFEEYGVPQKRRRIIIVGIRGDLAEHIRFQVPAPTTPAEPISVEKAFADIPADAPNHDLPRHNQTVVERLKLIAPGENAFNAKLLQEDEQLRLNVKGATLSNIYRRLESDKPSYTVTGSGGGGTHMYHWEEPRALTNRERARLQSFPNDFRFHGGPASVRKQIGMAVPVEGARVIFEALFRTFLGKSYPTAERNMNDVSPKPLREESLLV</sequence>
<evidence type="ECO:0000256" key="4">
    <source>
        <dbReference type="ARBA" id="ARBA00022747"/>
    </source>
</evidence>
<dbReference type="Pfam" id="PF00145">
    <property type="entry name" value="DNA_methylase"/>
    <property type="match status" value="1"/>
</dbReference>
<name>A0ABS4T2L5_9MICC</name>
<keyword evidence="1 5" id="KW-0489">Methyltransferase</keyword>
<reference evidence="8 9" key="1">
    <citation type="submission" date="2021-03" db="EMBL/GenBank/DDBJ databases">
        <title>Sequencing the genomes of 1000 actinobacteria strains.</title>
        <authorList>
            <person name="Klenk H.-P."/>
        </authorList>
    </citation>
    <scope>NUCLEOTIDE SEQUENCE [LARGE SCALE GENOMIC DNA]</scope>
    <source>
        <strain evidence="8 9">DSM 12544</strain>
    </source>
</reference>
<dbReference type="EC" id="2.1.1.37" evidence="7"/>
<evidence type="ECO:0000256" key="5">
    <source>
        <dbReference type="PROSITE-ProRule" id="PRU01016"/>
    </source>
</evidence>
<evidence type="ECO:0000256" key="6">
    <source>
        <dbReference type="RuleBase" id="RU000416"/>
    </source>
</evidence>
<dbReference type="RefSeq" id="WP_210049107.1">
    <property type="nucleotide sequence ID" value="NZ_JAGINX010000001.1"/>
</dbReference>
<evidence type="ECO:0000256" key="2">
    <source>
        <dbReference type="ARBA" id="ARBA00022679"/>
    </source>
</evidence>
<dbReference type="InterPro" id="IPR001525">
    <property type="entry name" value="C5_MeTfrase"/>
</dbReference>
<gene>
    <name evidence="8" type="ORF">JOF45_001710</name>
</gene>
<comment type="catalytic activity">
    <reaction evidence="7">
        <text>a 2'-deoxycytidine in DNA + S-adenosyl-L-methionine = a 5-methyl-2'-deoxycytidine in DNA + S-adenosyl-L-homocysteine + H(+)</text>
        <dbReference type="Rhea" id="RHEA:13681"/>
        <dbReference type="Rhea" id="RHEA-COMP:11369"/>
        <dbReference type="Rhea" id="RHEA-COMP:11370"/>
        <dbReference type="ChEBI" id="CHEBI:15378"/>
        <dbReference type="ChEBI" id="CHEBI:57856"/>
        <dbReference type="ChEBI" id="CHEBI:59789"/>
        <dbReference type="ChEBI" id="CHEBI:85452"/>
        <dbReference type="ChEBI" id="CHEBI:85454"/>
        <dbReference type="EC" id="2.1.1.37"/>
    </reaction>
</comment>
<evidence type="ECO:0000313" key="8">
    <source>
        <dbReference type="EMBL" id="MBP2318691.1"/>
    </source>
</evidence>
<evidence type="ECO:0000313" key="9">
    <source>
        <dbReference type="Proteomes" id="UP001519331"/>
    </source>
</evidence>
<dbReference type="PRINTS" id="PR00105">
    <property type="entry name" value="C5METTRFRASE"/>
</dbReference>
<dbReference type="GO" id="GO:0032259">
    <property type="term" value="P:methylation"/>
    <property type="evidence" value="ECO:0007669"/>
    <property type="project" value="UniProtKB-KW"/>
</dbReference>
<dbReference type="Proteomes" id="UP001519331">
    <property type="component" value="Unassembled WGS sequence"/>
</dbReference>
<evidence type="ECO:0000256" key="3">
    <source>
        <dbReference type="ARBA" id="ARBA00022691"/>
    </source>
</evidence>
<keyword evidence="9" id="KW-1185">Reference proteome</keyword>
<keyword evidence="3 5" id="KW-0949">S-adenosyl-L-methionine</keyword>
<keyword evidence="4" id="KW-0680">Restriction system</keyword>
<dbReference type="SUPFAM" id="SSF53335">
    <property type="entry name" value="S-adenosyl-L-methionine-dependent methyltransferases"/>
    <property type="match status" value="1"/>
</dbReference>
<dbReference type="Gene3D" id="3.90.120.10">
    <property type="entry name" value="DNA Methylase, subunit A, domain 2"/>
    <property type="match status" value="1"/>
</dbReference>
<dbReference type="PROSITE" id="PS51679">
    <property type="entry name" value="SAM_MT_C5"/>
    <property type="match status" value="1"/>
</dbReference>
<keyword evidence="2 5" id="KW-0808">Transferase</keyword>
<dbReference type="NCBIfam" id="TIGR00675">
    <property type="entry name" value="dcm"/>
    <property type="match status" value="1"/>
</dbReference>
<organism evidence="8 9">
    <name type="scientific">Nesterenkonia lacusekhoensis</name>
    <dbReference type="NCBI Taxonomy" id="150832"/>
    <lineage>
        <taxon>Bacteria</taxon>
        <taxon>Bacillati</taxon>
        <taxon>Actinomycetota</taxon>
        <taxon>Actinomycetes</taxon>
        <taxon>Micrococcales</taxon>
        <taxon>Micrococcaceae</taxon>
        <taxon>Nesterenkonia</taxon>
    </lineage>
</organism>
<comment type="similarity">
    <text evidence="5 6">Belongs to the class I-like SAM-binding methyltransferase superfamily. C5-methyltransferase family.</text>
</comment>
<accession>A0ABS4T2L5</accession>
<proteinExistence type="inferred from homology"/>
<evidence type="ECO:0000256" key="1">
    <source>
        <dbReference type="ARBA" id="ARBA00022603"/>
    </source>
</evidence>
<evidence type="ECO:0000256" key="7">
    <source>
        <dbReference type="RuleBase" id="RU000417"/>
    </source>
</evidence>
<dbReference type="PANTHER" id="PTHR10629">
    <property type="entry name" value="CYTOSINE-SPECIFIC METHYLTRANSFERASE"/>
    <property type="match status" value="1"/>
</dbReference>
<dbReference type="EMBL" id="JAGINX010000001">
    <property type="protein sequence ID" value="MBP2318691.1"/>
    <property type="molecule type" value="Genomic_DNA"/>
</dbReference>
<dbReference type="PANTHER" id="PTHR10629:SF52">
    <property type="entry name" value="DNA (CYTOSINE-5)-METHYLTRANSFERASE 1"/>
    <property type="match status" value="1"/>
</dbReference>